<dbReference type="AlphaFoldDB" id="A0A7W8NF93"/>
<accession>A0A7W8NF93</accession>
<dbReference type="PROSITE" id="PS00018">
    <property type="entry name" value="EF_HAND_1"/>
    <property type="match status" value="2"/>
</dbReference>
<dbReference type="RefSeq" id="WP_184132375.1">
    <property type="nucleotide sequence ID" value="NZ_JACHFL010000005.1"/>
</dbReference>
<proteinExistence type="predicted"/>
<evidence type="ECO:0000313" key="3">
    <source>
        <dbReference type="Proteomes" id="UP000552709"/>
    </source>
</evidence>
<feature type="region of interest" description="Disordered" evidence="1">
    <location>
        <begin position="1"/>
        <end position="22"/>
    </location>
</feature>
<reference evidence="2 3" key="1">
    <citation type="submission" date="2020-08" db="EMBL/GenBank/DDBJ databases">
        <title>Genomic Encyclopedia of Type Strains, Phase IV (KMG-IV): sequencing the most valuable type-strain genomes for metagenomic binning, comparative biology and taxonomic classification.</title>
        <authorList>
            <person name="Goeker M."/>
        </authorList>
    </citation>
    <scope>NUCLEOTIDE SEQUENCE [LARGE SCALE GENOMIC DNA]</scope>
    <source>
        <strain evidence="2 3">DSM 27939</strain>
    </source>
</reference>
<protein>
    <submittedName>
        <fullName evidence="2">Uncharacterized protein (DUF2141 family)</fullName>
    </submittedName>
</protein>
<dbReference type="EMBL" id="JACHFL010000005">
    <property type="protein sequence ID" value="MBB5363465.1"/>
    <property type="molecule type" value="Genomic_DNA"/>
</dbReference>
<feature type="compositionally biased region" description="Polar residues" evidence="1">
    <location>
        <begin position="1"/>
        <end position="12"/>
    </location>
</feature>
<name>A0A7W8NF93_9DEIO</name>
<comment type="caution">
    <text evidence="2">The sequence shown here is derived from an EMBL/GenBank/DDBJ whole genome shotgun (WGS) entry which is preliminary data.</text>
</comment>
<sequence length="473" mass="50120">MTPSSFRPTLQNRPARPPAGTVTIPARRRRPFARPIAVLAAVLAASAGAAPLKGSVHVPGKHDVRGTWVIVCDLDAQGGCMEGTQQSQQITRQDGSSAWFTFEDAPVSPRGVVAWKDVNGSGTLDRGDLYGAYSIDGLTPAEVSAPYEGAVVWMREQDGVADPFLGGAASPASNAKARAAALVGDLGTQPRGGGSMTGTVIVPLGHDVRGVVVLACRFGTDDCYVATQVKLSGRHARWRLDGLADEGHQLVAWADLNGNGEVDGPDLMGTYLNSARDNFALVRPGAGNITLSLAPSSDLATQNKPSPRRGPAPNSIFKTTSLAKIAGRWTTQNRVSRLTQGFTTGTVFGGATVQAGWDWTPTQVRQDVDLLIRPDGTFRSVTFTQDFQSENCATLTTVERVGKVGLSGAKLSFQVTRGAFREIDTCQPSFNRWGPLPEAKETQLVGLQKGPGGAPELVIRAGGSQNDLYFRKE</sequence>
<organism evidence="2 3">
    <name type="scientific">Deinococcus humi</name>
    <dbReference type="NCBI Taxonomy" id="662880"/>
    <lineage>
        <taxon>Bacteria</taxon>
        <taxon>Thermotogati</taxon>
        <taxon>Deinococcota</taxon>
        <taxon>Deinococci</taxon>
        <taxon>Deinococcales</taxon>
        <taxon>Deinococcaceae</taxon>
        <taxon>Deinococcus</taxon>
    </lineage>
</organism>
<keyword evidence="3" id="KW-1185">Reference proteome</keyword>
<gene>
    <name evidence="2" type="ORF">HNQ08_002563</name>
</gene>
<evidence type="ECO:0000256" key="1">
    <source>
        <dbReference type="SAM" id="MobiDB-lite"/>
    </source>
</evidence>
<evidence type="ECO:0000313" key="2">
    <source>
        <dbReference type="EMBL" id="MBB5363465.1"/>
    </source>
</evidence>
<dbReference type="Proteomes" id="UP000552709">
    <property type="component" value="Unassembled WGS sequence"/>
</dbReference>
<dbReference type="InterPro" id="IPR018247">
    <property type="entry name" value="EF_Hand_1_Ca_BS"/>
</dbReference>